<sequence length="410" mass="46703">MPLTTAQQTIADDQTRFVVSCCGRRFGKTFLCMNRLAYHARLPNQRVFYIAPTYRMAKQIIWEPLLAKLTSLNWIRQVNASDLSIKLVNGSEIALRSADNPDSLRGVGLNFVAFDETADMDSSVWYEVIRPTLSTTRGKALFLGTPKGHNWFKDLFDQAATNPESWSSYQFTTLDGGQVPEDELESARRDLDSRTFEQEYMAKFNNYSGIIAYAFGDHNIAPLAVPEPKETLVIGGDFNVSPMTAVIMRRTDVGLQAIDEITIYNSNTNEMVDEIRNRYPTNPIMFYPDPAGVQRKTSANGNTDIKILENAGFRVFYHRQHPPVKDRINAANSLFHQRTDSTTRFHIDPKCKYTIKSLRGFCFKEGTQIPDKDSQLDHHFDSLTYAIEYLFPLQREQGPQVAQRFGHRLA</sequence>
<evidence type="ECO:0000313" key="2">
    <source>
        <dbReference type="EMBL" id="CAB4154733.1"/>
    </source>
</evidence>
<dbReference type="Pfam" id="PF03237">
    <property type="entry name" value="Terminase_6N"/>
    <property type="match status" value="1"/>
</dbReference>
<reference evidence="1" key="1">
    <citation type="submission" date="2020-04" db="EMBL/GenBank/DDBJ databases">
        <authorList>
            <person name="Chiriac C."/>
            <person name="Salcher M."/>
            <person name="Ghai R."/>
            <person name="Kavagutti S V."/>
        </authorList>
    </citation>
    <scope>NUCLEOTIDE SEQUENCE</scope>
</reference>
<name>A0A6J5LQZ3_9CAUD</name>
<dbReference type="Gene3D" id="3.30.420.280">
    <property type="match status" value="1"/>
</dbReference>
<accession>A0A6J5LQZ3</accession>
<dbReference type="EMBL" id="LR796299">
    <property type="protein sequence ID" value="CAB4135346.1"/>
    <property type="molecule type" value="Genomic_DNA"/>
</dbReference>
<organism evidence="1">
    <name type="scientific">uncultured Caudovirales phage</name>
    <dbReference type="NCBI Taxonomy" id="2100421"/>
    <lineage>
        <taxon>Viruses</taxon>
        <taxon>Duplodnaviria</taxon>
        <taxon>Heunggongvirae</taxon>
        <taxon>Uroviricota</taxon>
        <taxon>Caudoviricetes</taxon>
        <taxon>Peduoviridae</taxon>
        <taxon>Maltschvirus</taxon>
        <taxon>Maltschvirus maltsch</taxon>
    </lineage>
</organism>
<dbReference type="InterPro" id="IPR027417">
    <property type="entry name" value="P-loop_NTPase"/>
</dbReference>
<dbReference type="Gene3D" id="3.40.50.300">
    <property type="entry name" value="P-loop containing nucleotide triphosphate hydrolases"/>
    <property type="match status" value="1"/>
</dbReference>
<gene>
    <name evidence="1" type="ORF">UFOVP284_28</name>
    <name evidence="2" type="ORF">UFOVP646_28</name>
</gene>
<proteinExistence type="predicted"/>
<dbReference type="EMBL" id="LR796616">
    <property type="protein sequence ID" value="CAB4154733.1"/>
    <property type="molecule type" value="Genomic_DNA"/>
</dbReference>
<protein>
    <submittedName>
        <fullName evidence="1">Terminase-like family</fullName>
    </submittedName>
</protein>
<evidence type="ECO:0000313" key="1">
    <source>
        <dbReference type="EMBL" id="CAB4135346.1"/>
    </source>
</evidence>